<sequence>MHGWASGVYPANWRDRCAVVTEYLNQLDDDTAADLIKKGWPEAFLAAERDWPEAFAIWKTELVES</sequence>
<reference evidence="1 2" key="1">
    <citation type="journal article" date="2011" name="J. Bacteriol.">
        <title>Genome sequence of the verrucomicrobium Opitutus terrae PB90-1, an abundant inhabitant of rice paddy soil ecosystems.</title>
        <authorList>
            <person name="van Passel M.W."/>
            <person name="Kant R."/>
            <person name="Palva A."/>
            <person name="Copeland A."/>
            <person name="Lucas S."/>
            <person name="Lapidus A."/>
            <person name="Glavina del Rio T."/>
            <person name="Pitluck S."/>
            <person name="Goltsman E."/>
            <person name="Clum A."/>
            <person name="Sun H."/>
            <person name="Schmutz J."/>
            <person name="Larimer F.W."/>
            <person name="Land M.L."/>
            <person name="Hauser L."/>
            <person name="Kyrpides N."/>
            <person name="Mikhailova N."/>
            <person name="Richardson P.P."/>
            <person name="Janssen P.H."/>
            <person name="de Vos W.M."/>
            <person name="Smidt H."/>
        </authorList>
    </citation>
    <scope>NUCLEOTIDE SEQUENCE [LARGE SCALE GENOMIC DNA]</scope>
    <source>
        <strain evidence="2">DSM 11246 / JCM 15787 / PB90-1</strain>
    </source>
</reference>
<dbReference type="Proteomes" id="UP000007013">
    <property type="component" value="Chromosome"/>
</dbReference>
<dbReference type="AlphaFoldDB" id="B1ZU13"/>
<accession>B1ZU13</accession>
<organism evidence="1 2">
    <name type="scientific">Opitutus terrae (strain DSM 11246 / JCM 15787 / PB90-1)</name>
    <dbReference type="NCBI Taxonomy" id="452637"/>
    <lineage>
        <taxon>Bacteria</taxon>
        <taxon>Pseudomonadati</taxon>
        <taxon>Verrucomicrobiota</taxon>
        <taxon>Opitutia</taxon>
        <taxon>Opitutales</taxon>
        <taxon>Opitutaceae</taxon>
        <taxon>Opitutus</taxon>
    </lineage>
</organism>
<gene>
    <name evidence="1" type="ordered locus">Oter_2614</name>
</gene>
<keyword evidence="2" id="KW-1185">Reference proteome</keyword>
<protein>
    <submittedName>
        <fullName evidence="1">Uncharacterized protein</fullName>
    </submittedName>
</protein>
<name>B1ZU13_OPITP</name>
<dbReference type="HOGENOM" id="CLU_2845530_0_0_0"/>
<dbReference type="KEGG" id="ote:Oter_2614"/>
<proteinExistence type="predicted"/>
<evidence type="ECO:0000313" key="2">
    <source>
        <dbReference type="Proteomes" id="UP000007013"/>
    </source>
</evidence>
<dbReference type="EMBL" id="CP001032">
    <property type="protein sequence ID" value="ACB75895.1"/>
    <property type="molecule type" value="Genomic_DNA"/>
</dbReference>
<evidence type="ECO:0000313" key="1">
    <source>
        <dbReference type="EMBL" id="ACB75895.1"/>
    </source>
</evidence>